<dbReference type="EMBL" id="LLXI01004062">
    <property type="protein sequence ID" value="PKY60202.1"/>
    <property type="molecule type" value="Genomic_DNA"/>
</dbReference>
<dbReference type="VEuPathDB" id="FungiDB:RhiirFUN_019211"/>
<dbReference type="GO" id="GO:0005737">
    <property type="term" value="C:cytoplasm"/>
    <property type="evidence" value="ECO:0007669"/>
    <property type="project" value="InterPro"/>
</dbReference>
<dbReference type="GO" id="GO:0004820">
    <property type="term" value="F:glycine-tRNA ligase activity"/>
    <property type="evidence" value="ECO:0007669"/>
    <property type="project" value="InterPro"/>
</dbReference>
<keyword evidence="2" id="KW-1185">Reference proteome</keyword>
<dbReference type="VEuPathDB" id="FungiDB:FUN_017012"/>
<organism evidence="1 2">
    <name type="scientific">Rhizophagus irregularis</name>
    <dbReference type="NCBI Taxonomy" id="588596"/>
    <lineage>
        <taxon>Eukaryota</taxon>
        <taxon>Fungi</taxon>
        <taxon>Fungi incertae sedis</taxon>
        <taxon>Mucoromycota</taxon>
        <taxon>Glomeromycotina</taxon>
        <taxon>Glomeromycetes</taxon>
        <taxon>Glomerales</taxon>
        <taxon>Glomeraceae</taxon>
        <taxon>Rhizophagus</taxon>
    </lineage>
</organism>
<dbReference type="GO" id="GO:0005524">
    <property type="term" value="F:ATP binding"/>
    <property type="evidence" value="ECO:0007669"/>
    <property type="project" value="InterPro"/>
</dbReference>
<evidence type="ECO:0000313" key="2">
    <source>
        <dbReference type="Proteomes" id="UP000234323"/>
    </source>
</evidence>
<dbReference type="Proteomes" id="UP000234323">
    <property type="component" value="Unassembled WGS sequence"/>
</dbReference>
<reference evidence="1 2" key="1">
    <citation type="submission" date="2015-10" db="EMBL/GenBank/DDBJ databases">
        <title>Genome analyses suggest a sexual origin of heterokaryosis in a supposedly ancient asexual fungus.</title>
        <authorList>
            <person name="Ropars J."/>
            <person name="Sedzielewska K."/>
            <person name="Noel J."/>
            <person name="Charron P."/>
            <person name="Farinelli L."/>
            <person name="Marton T."/>
            <person name="Kruger M."/>
            <person name="Pelin A."/>
            <person name="Brachmann A."/>
            <person name="Corradi N."/>
        </authorList>
    </citation>
    <scope>NUCLEOTIDE SEQUENCE [LARGE SCALE GENOMIC DNA]</scope>
    <source>
        <strain evidence="1 2">A4</strain>
    </source>
</reference>
<comment type="caution">
    <text evidence="1">The sequence shown here is derived from an EMBL/GenBank/DDBJ whole genome shotgun (WGS) entry which is preliminary data.</text>
</comment>
<dbReference type="GO" id="GO:0006426">
    <property type="term" value="P:glycyl-tRNA aminoacylation"/>
    <property type="evidence" value="ECO:0007669"/>
    <property type="project" value="InterPro"/>
</dbReference>
<proteinExistence type="predicted"/>
<accession>A0A2I1HMU4</accession>
<dbReference type="PROSITE" id="PS50861">
    <property type="entry name" value="AA_TRNA_LIGASE_II_GLYAB"/>
    <property type="match status" value="1"/>
</dbReference>
<dbReference type="VEuPathDB" id="FungiDB:RhiirA1_470395"/>
<gene>
    <name evidence="1" type="ORF">RhiirA4_483646</name>
</gene>
<name>A0A2I1HMU4_9GLOM</name>
<sequence>MNNIDLVVPYYDIGFIEDDYEEPKILLNMVLQDCSESKVEEIWVVKYIQSTTKHVQFVILLDDSTHYCTYLYLIHSGFVCRHFFSVMIHSKNALFDIRLINSHWYSKEGFMLIDERQEFPIKIIKDNEVISISVKTFEMLEKFHGEEVYNKSAKQLNSKREFYGHSFGLYKKALNLAITNASLFQKLLENISNPARHKGKGRPTNKRYLSSIENHFKKYANSSSQDENMERLKKKNKQQCGICKSLYHDSRNCPLKNNKEGDACFDQENLMVESNI</sequence>
<dbReference type="AlphaFoldDB" id="A0A2I1HMU4"/>
<protein>
    <submittedName>
        <fullName evidence="1">Uncharacterized protein</fullName>
    </submittedName>
</protein>
<dbReference type="InterPro" id="IPR006194">
    <property type="entry name" value="Gly-tRNA-synth_heterodimer"/>
</dbReference>
<evidence type="ECO:0000313" key="1">
    <source>
        <dbReference type="EMBL" id="PKY60202.1"/>
    </source>
</evidence>